<dbReference type="AlphaFoldDB" id="B8HIL5"/>
<keyword evidence="1" id="KW-0472">Membrane</keyword>
<sequence>MAWPKSPVAWLGLAVLSFLCLGPVFFVGIFAAGKDIDETCAAAGQTYDRVYRHLNWREPGQLYPLHNKCNAEYDTVPFWVNPVLAILAILTVVFLGLSIRAAMRRRSSHMPSVPRS</sequence>
<dbReference type="Proteomes" id="UP000002505">
    <property type="component" value="Plasmid pACHL01"/>
</dbReference>
<evidence type="ECO:0000313" key="2">
    <source>
        <dbReference type="EMBL" id="ACL42262.1"/>
    </source>
</evidence>
<gene>
    <name evidence="2" type="ordered locus">Achl_4311</name>
</gene>
<name>B8HIL5_PSECP</name>
<accession>B8HIL5</accession>
<reference evidence="2" key="1">
    <citation type="submission" date="2009-01" db="EMBL/GenBank/DDBJ databases">
        <title>Complete sequence of plasmid1 of Arthrobacter chlorophenolicus A6.</title>
        <authorList>
            <consortium name="US DOE Joint Genome Institute"/>
            <person name="Lucas S."/>
            <person name="Copeland A."/>
            <person name="Lapidus A."/>
            <person name="Glavina del Rio T."/>
            <person name="Tice H."/>
            <person name="Bruce D."/>
            <person name="Goodwin L."/>
            <person name="Pitluck S."/>
            <person name="Goltsman E."/>
            <person name="Clum A."/>
            <person name="Larimer F."/>
            <person name="Land M."/>
            <person name="Hauser L."/>
            <person name="Kyrpides N."/>
            <person name="Mikhailova N."/>
            <person name="Jansson J."/>
            <person name="Richardson P."/>
        </authorList>
    </citation>
    <scope>NUCLEOTIDE SEQUENCE [LARGE SCALE GENOMIC DNA]</scope>
    <source>
        <strain evidence="2">A6</strain>
        <plasmid evidence="2">pACHL01</plasmid>
    </source>
</reference>
<evidence type="ECO:0000256" key="1">
    <source>
        <dbReference type="SAM" id="Phobius"/>
    </source>
</evidence>
<dbReference type="HOGENOM" id="CLU_155285_0_0_11"/>
<dbReference type="OrthoDB" id="3385752at2"/>
<dbReference type="RefSeq" id="WP_012623279.1">
    <property type="nucleotide sequence ID" value="NC_011879.1"/>
</dbReference>
<protein>
    <recommendedName>
        <fullName evidence="4">Integral membrane protein</fullName>
    </recommendedName>
</protein>
<keyword evidence="1" id="KW-1133">Transmembrane helix</keyword>
<dbReference type="KEGG" id="ach:Achl_4311"/>
<organism evidence="2 3">
    <name type="scientific">Pseudarthrobacter chlorophenolicus (strain ATCC 700700 / DSM 12829 / CIP 107037 / JCM 12360 / KCTC 9906 / NCIMB 13794 / A6)</name>
    <name type="common">Arthrobacter chlorophenolicus</name>
    <dbReference type="NCBI Taxonomy" id="452863"/>
    <lineage>
        <taxon>Bacteria</taxon>
        <taxon>Bacillati</taxon>
        <taxon>Actinomycetota</taxon>
        <taxon>Actinomycetes</taxon>
        <taxon>Micrococcales</taxon>
        <taxon>Micrococcaceae</taxon>
        <taxon>Pseudarthrobacter</taxon>
    </lineage>
</organism>
<dbReference type="EMBL" id="CP001342">
    <property type="protein sequence ID" value="ACL42262.1"/>
    <property type="molecule type" value="Genomic_DNA"/>
</dbReference>
<keyword evidence="3" id="KW-1185">Reference proteome</keyword>
<evidence type="ECO:0000313" key="3">
    <source>
        <dbReference type="Proteomes" id="UP000002505"/>
    </source>
</evidence>
<proteinExistence type="predicted"/>
<keyword evidence="2" id="KW-0614">Plasmid</keyword>
<keyword evidence="1" id="KW-0812">Transmembrane</keyword>
<evidence type="ECO:0008006" key="4">
    <source>
        <dbReference type="Google" id="ProtNLM"/>
    </source>
</evidence>
<feature type="transmembrane region" description="Helical" evidence="1">
    <location>
        <begin position="83"/>
        <end position="103"/>
    </location>
</feature>
<geneLocation type="plasmid" evidence="2 3">
    <name>pACHL01</name>
</geneLocation>